<sequence length="141" mass="16193">MLCTRLYIQSFRNYGADEAIGRSRGGTVDLAANTNLISICRCIWCHFEIFTILSTTLLPLLLQIFYSLSFFITFILICQVDSRLSRIAPRFPAGLIGPVVSEGLYSRRQWQWLFRCLEKHAAEPRPLEQELSPEQQIMGFS</sequence>
<organism evidence="2 3">
    <name type="scientific">Ancylostoma ceylanicum</name>
    <dbReference type="NCBI Taxonomy" id="53326"/>
    <lineage>
        <taxon>Eukaryota</taxon>
        <taxon>Metazoa</taxon>
        <taxon>Ecdysozoa</taxon>
        <taxon>Nematoda</taxon>
        <taxon>Chromadorea</taxon>
        <taxon>Rhabditida</taxon>
        <taxon>Rhabditina</taxon>
        <taxon>Rhabditomorpha</taxon>
        <taxon>Strongyloidea</taxon>
        <taxon>Ancylostomatidae</taxon>
        <taxon>Ancylostomatinae</taxon>
        <taxon>Ancylostoma</taxon>
    </lineage>
</organism>
<evidence type="ECO:0000313" key="2">
    <source>
        <dbReference type="EMBL" id="EYB95795.1"/>
    </source>
</evidence>
<feature type="transmembrane region" description="Helical" evidence="1">
    <location>
        <begin position="60"/>
        <end position="80"/>
    </location>
</feature>
<reference evidence="3" key="1">
    <citation type="journal article" date="2015" name="Nat. Genet.">
        <title>The genome and transcriptome of the zoonotic hookworm Ancylostoma ceylanicum identify infection-specific gene families.</title>
        <authorList>
            <person name="Schwarz E.M."/>
            <person name="Hu Y."/>
            <person name="Antoshechkin I."/>
            <person name="Miller M.M."/>
            <person name="Sternberg P.W."/>
            <person name="Aroian R.V."/>
        </authorList>
    </citation>
    <scope>NUCLEOTIDE SEQUENCE</scope>
    <source>
        <strain evidence="3">HY135</strain>
    </source>
</reference>
<dbReference type="AlphaFoldDB" id="A0A016SZ94"/>
<proteinExistence type="predicted"/>
<keyword evidence="1" id="KW-1133">Transmembrane helix</keyword>
<comment type="caution">
    <text evidence="2">The sequence shown here is derived from an EMBL/GenBank/DDBJ whole genome shotgun (WGS) entry which is preliminary data.</text>
</comment>
<accession>A0A016SZ94</accession>
<keyword evidence="1" id="KW-0472">Membrane</keyword>
<name>A0A016SZ94_9BILA</name>
<dbReference type="Proteomes" id="UP000024635">
    <property type="component" value="Unassembled WGS sequence"/>
</dbReference>
<evidence type="ECO:0000256" key="1">
    <source>
        <dbReference type="SAM" id="Phobius"/>
    </source>
</evidence>
<gene>
    <name evidence="2" type="primary">Acey_s0156.g3152</name>
    <name evidence="2" type="ORF">Y032_0156g3152</name>
</gene>
<evidence type="ECO:0000313" key="3">
    <source>
        <dbReference type="Proteomes" id="UP000024635"/>
    </source>
</evidence>
<dbReference type="EMBL" id="JARK01001492">
    <property type="protein sequence ID" value="EYB95795.1"/>
    <property type="molecule type" value="Genomic_DNA"/>
</dbReference>
<keyword evidence="3" id="KW-1185">Reference proteome</keyword>
<protein>
    <submittedName>
        <fullName evidence="2">Uncharacterized protein</fullName>
    </submittedName>
</protein>
<keyword evidence="1" id="KW-0812">Transmembrane</keyword>